<evidence type="ECO:0000256" key="6">
    <source>
        <dbReference type="ARBA" id="ARBA00023098"/>
    </source>
</evidence>
<feature type="compositionally biased region" description="Low complexity" evidence="8">
    <location>
        <begin position="1709"/>
        <end position="1753"/>
    </location>
</feature>
<proteinExistence type="predicted"/>
<evidence type="ECO:0000256" key="3">
    <source>
        <dbReference type="ARBA" id="ARBA00022692"/>
    </source>
</evidence>
<feature type="transmembrane region" description="Helical" evidence="9">
    <location>
        <begin position="437"/>
        <end position="458"/>
    </location>
</feature>
<evidence type="ECO:0000313" key="11">
    <source>
        <dbReference type="EMBL" id="GMH71455.1"/>
    </source>
</evidence>
<keyword evidence="5 9" id="KW-1133">Transmembrane helix</keyword>
<evidence type="ECO:0000256" key="5">
    <source>
        <dbReference type="ARBA" id="ARBA00022989"/>
    </source>
</evidence>
<keyword evidence="6" id="KW-0443">Lipid metabolism</keyword>
<sequence length="1840" mass="205745">MALSPAVVAMVGIVLLALMFGLGATMRDSDIVAVSRRPKGVFVGLGSQFIWMPFIAYMSCKVCGWDTGTSQDKLYAITLILQGCTPGGSTSNLYAYFSKGDLPLSVFMTVCSTLVAFGAMPALMIFYSDLLGFGEVSSFNLGELIKGLILVLIPVFGGVMLRTYGNPATADRAVSIGGALGFAFIFIIMAYYLADPDNREVLLATEAEVFIACIALGVVGAILGYTTARFVAKEQPRQCRTIAFETGIQNGPLSIGIANVAFLFETTSFYIYEECKTLCEEGTKFGCTGSKYDSSEYGYGSCTNDVNGELAFMNNDANTDLTAFLGQGCDAITAIEAAATDEDGNIIDKPLIEKAAQICVRLYCWNGHRPETLNYNPGALDDSAYEAAYNVTLESVTTPSLFAKIGGATPPDWETFSMPNGVDGFFCPDYRATVIPLMYSFFICFTSPIMMLFFLFVLGARKEDSLWQEIPEHRWLWQVDFTKSLDLTLIDRVSMLTEKYKHCRAVGCKLSGTVIGKWTYHSYAEYLREANAISRFLIDFGLDQAAPVCILSYNRKEWFFADVGTIFAGGIPAGIYPTDTPKQIEYILNHSESQFVVVENQKQLEKIRNIRNKLLHLKEVIVMENKEDVALEDKGLIRKNAAQQANDNAAADEDGEPQDGDEGGSAIEEESDWAMQFENHVHYWSDIRELYYTDNEDTAAADVKFGSAVGALVRTVTCKKLKPKFKCPTKTDEELELLDFEALKRRSEVKPEDVMCMIYTSGTTGPPKAVMITHRNLGWCIYSIGDIMHISPEDTMISYLPLCHIAEKTCALYGPLTFGMNVYFAAPDALRGTLIISLRQIGPTVFFGVPRIWEKISERMIAQKGKQPVLFLWCIPTGEWGKRKWSDLVTWARVLGLKGSYARQQNLPMPKNWWYANELVFQNVKVALGLQRCRICISAAAPLSIVTAEFFMALNIIIYEAFGMSETAGAITFNTPFKDGWRTNSCGKPIAGVELKVADDGELLIRGACTCRGYYKNPEETANLIDDEKWIHSGDIGTLDADGFVYITDRKKHIIITAGGENIAPAPLEALLSAIEGVGHAVVVGDMQKFLTCVLTIESAEAAHLAYKKYGWTGDKQDFKSATKWLRDESKCKFKESVQAAIDKMNEDLPRVSTIKKFYLLEKDFSDQGNMCELTPTLKIKHRVVKQKYYKIIKKIYGKDYKETQAKAQGGAAMSQSLKINTGMWPGNRTILALLFVTKDGKVCIDDGTGCLPSVVLPDQSQFNIPNSENIRFVWCQQFCKNLKHPPEFNADRTNEDMNMYGMMIINALASLKTIVSDEDVGCFYPKLLSDFYKSDLKSAVMGCVRVIENKEEAQIKGGNFRWIDTKAKPEYLPLAKLAKIHENNNKKKEKGVYIAYQCTASTRSGLFMLTPQNDFSNIPCEKMQDEVMDESTLEFLRMVRPSVKKGIKVKDIEHPATEKFTDCLAKLKFKLGFDDDDENYTDEKMIEQLYDFDAVTLDREHSVQFIIIMHPTTLSNLNLPADLKKKHQLLPMAVYEPNHFYEFHPEVYGEMQVSVLSRNREASEMNWRVQHGKGKKGERQRHKDEKEAIRKEARRWDCMKWHMKLVHWQSTEKSAAYTDILNDEAVEKMSPKEQVDEVKANWHDEYGEWEKEAVTICSEADGWNHLQMEMEKNKFTAKFRMKSGQGVASSRMSSSGGASNFKSAGGWSNSKVSSMSSMSNFKSSTMSSSMTSTASRSSFGQSSVSSASSVESSVEELDADGKPVEQPRRKSMSIREQKKEIERSAREKRISVLRSETSSLKRTDNTAATQMSVNESVGLMANETEKYTSDGRLRKADGD</sequence>
<dbReference type="InterPro" id="IPR038770">
    <property type="entry name" value="Na+/solute_symporter_sf"/>
</dbReference>
<comment type="subcellular location">
    <subcellularLocation>
        <location evidence="1">Membrane</location>
        <topology evidence="1">Multi-pass membrane protein</topology>
    </subcellularLocation>
</comment>
<dbReference type="GO" id="GO:0005783">
    <property type="term" value="C:endoplasmic reticulum"/>
    <property type="evidence" value="ECO:0007669"/>
    <property type="project" value="TreeGrafter"/>
</dbReference>
<evidence type="ECO:0000256" key="8">
    <source>
        <dbReference type="SAM" id="MobiDB-lite"/>
    </source>
</evidence>
<feature type="region of interest" description="Disordered" evidence="8">
    <location>
        <begin position="1568"/>
        <end position="1588"/>
    </location>
</feature>
<dbReference type="PANTHER" id="PTHR43272:SF32">
    <property type="entry name" value="AMP-DEPENDENT SYNTHETASE_LIGASE DOMAIN-CONTAINING PROTEIN"/>
    <property type="match status" value="1"/>
</dbReference>
<feature type="transmembrane region" description="Helical" evidence="9">
    <location>
        <begin position="209"/>
        <end position="232"/>
    </location>
</feature>
<feature type="compositionally biased region" description="Basic and acidic residues" evidence="8">
    <location>
        <begin position="1824"/>
        <end position="1840"/>
    </location>
</feature>
<feature type="transmembrane region" description="Helical" evidence="9">
    <location>
        <begin position="104"/>
        <end position="127"/>
    </location>
</feature>
<feature type="transmembrane region" description="Helical" evidence="9">
    <location>
        <begin position="38"/>
        <end position="59"/>
    </location>
</feature>
<feature type="compositionally biased region" description="Basic and acidic residues" evidence="8">
    <location>
        <begin position="1576"/>
        <end position="1588"/>
    </location>
</feature>
<dbReference type="GO" id="GO:0004467">
    <property type="term" value="F:long-chain fatty acid-CoA ligase activity"/>
    <property type="evidence" value="ECO:0007669"/>
    <property type="project" value="TreeGrafter"/>
</dbReference>
<feature type="compositionally biased region" description="Basic and acidic residues" evidence="8">
    <location>
        <begin position="1760"/>
        <end position="1791"/>
    </location>
</feature>
<feature type="region of interest" description="Disordered" evidence="8">
    <location>
        <begin position="1821"/>
        <end position="1840"/>
    </location>
</feature>
<keyword evidence="12" id="KW-1185">Reference proteome</keyword>
<evidence type="ECO:0000256" key="7">
    <source>
        <dbReference type="ARBA" id="ARBA00023136"/>
    </source>
</evidence>
<dbReference type="Pfam" id="PF01758">
    <property type="entry name" value="SBF"/>
    <property type="match status" value="1"/>
</dbReference>
<dbReference type="InterPro" id="IPR000873">
    <property type="entry name" value="AMP-dep_synth/lig_dom"/>
</dbReference>
<reference evidence="12" key="1">
    <citation type="journal article" date="2023" name="Commun. Biol.">
        <title>Genome analysis of Parmales, the sister group of diatoms, reveals the evolutionary specialization of diatoms from phago-mixotrophs to photoautotrophs.</title>
        <authorList>
            <person name="Ban H."/>
            <person name="Sato S."/>
            <person name="Yoshikawa S."/>
            <person name="Yamada K."/>
            <person name="Nakamura Y."/>
            <person name="Ichinomiya M."/>
            <person name="Sato N."/>
            <person name="Blanc-Mathieu R."/>
            <person name="Endo H."/>
            <person name="Kuwata A."/>
            <person name="Ogata H."/>
        </authorList>
    </citation>
    <scope>NUCLEOTIDE SEQUENCE [LARGE SCALE GENOMIC DNA]</scope>
    <source>
        <strain evidence="12">NIES 3701</strain>
    </source>
</reference>
<keyword evidence="4" id="KW-0276">Fatty acid metabolism</keyword>
<dbReference type="SUPFAM" id="SSF56801">
    <property type="entry name" value="Acetyl-CoA synthetase-like"/>
    <property type="match status" value="1"/>
</dbReference>
<dbReference type="PROSITE" id="PS00455">
    <property type="entry name" value="AMP_BINDING"/>
    <property type="match status" value="1"/>
</dbReference>
<keyword evidence="3 9" id="KW-0812">Transmembrane</keyword>
<evidence type="ECO:0000256" key="1">
    <source>
        <dbReference type="ARBA" id="ARBA00004141"/>
    </source>
</evidence>
<evidence type="ECO:0000313" key="12">
    <source>
        <dbReference type="Proteomes" id="UP001165085"/>
    </source>
</evidence>
<dbReference type="PANTHER" id="PTHR43272">
    <property type="entry name" value="LONG-CHAIN-FATTY-ACID--COA LIGASE"/>
    <property type="match status" value="1"/>
</dbReference>
<dbReference type="Pfam" id="PF00501">
    <property type="entry name" value="AMP-binding"/>
    <property type="match status" value="1"/>
</dbReference>
<gene>
    <name evidence="11" type="ORF">TrST_g6015</name>
</gene>
<feature type="transmembrane region" description="Helical" evidence="9">
    <location>
        <begin position="74"/>
        <end position="97"/>
    </location>
</feature>
<accession>A0A9W7APB6</accession>
<dbReference type="InterPro" id="IPR042099">
    <property type="entry name" value="ANL_N_sf"/>
</dbReference>
<dbReference type="OrthoDB" id="3633556at2759"/>
<keyword evidence="2" id="KW-0436">Ligase</keyword>
<dbReference type="Gene3D" id="3.40.50.12780">
    <property type="entry name" value="N-terminal domain of ligase-like"/>
    <property type="match status" value="1"/>
</dbReference>
<dbReference type="InterPro" id="IPR020845">
    <property type="entry name" value="AMP-binding_CS"/>
</dbReference>
<dbReference type="Gene3D" id="1.20.1530.20">
    <property type="match status" value="1"/>
</dbReference>
<dbReference type="EMBL" id="BRXY01000149">
    <property type="protein sequence ID" value="GMH71455.1"/>
    <property type="molecule type" value="Genomic_DNA"/>
</dbReference>
<feature type="transmembrane region" description="Helical" evidence="9">
    <location>
        <begin position="173"/>
        <end position="194"/>
    </location>
</feature>
<evidence type="ECO:0000256" key="4">
    <source>
        <dbReference type="ARBA" id="ARBA00022832"/>
    </source>
</evidence>
<feature type="domain" description="AMP-dependent synthetase/ligase" evidence="10">
    <location>
        <begin position="515"/>
        <end position="1015"/>
    </location>
</feature>
<keyword evidence="7 9" id="KW-0472">Membrane</keyword>
<dbReference type="InterPro" id="IPR002657">
    <property type="entry name" value="BilAc:Na_symport/Acr3"/>
</dbReference>
<dbReference type="Gene3D" id="3.40.50.980">
    <property type="match status" value="1"/>
</dbReference>
<feature type="region of interest" description="Disordered" evidence="8">
    <location>
        <begin position="1687"/>
        <end position="1810"/>
    </location>
</feature>
<evidence type="ECO:0000256" key="2">
    <source>
        <dbReference type="ARBA" id="ARBA00022598"/>
    </source>
</evidence>
<feature type="compositionally biased region" description="Acidic residues" evidence="8">
    <location>
        <begin position="650"/>
        <end position="665"/>
    </location>
</feature>
<name>A0A9W7APB6_9STRA</name>
<feature type="compositionally biased region" description="Low complexity" evidence="8">
    <location>
        <begin position="1687"/>
        <end position="1700"/>
    </location>
</feature>
<feature type="transmembrane region" description="Helical" evidence="9">
    <location>
        <begin position="139"/>
        <end position="161"/>
    </location>
</feature>
<feature type="region of interest" description="Disordered" evidence="8">
    <location>
        <begin position="642"/>
        <end position="665"/>
    </location>
</feature>
<organism evidence="11 12">
    <name type="scientific">Triparma strigata</name>
    <dbReference type="NCBI Taxonomy" id="1606541"/>
    <lineage>
        <taxon>Eukaryota</taxon>
        <taxon>Sar</taxon>
        <taxon>Stramenopiles</taxon>
        <taxon>Ochrophyta</taxon>
        <taxon>Bolidophyceae</taxon>
        <taxon>Parmales</taxon>
        <taxon>Triparmaceae</taxon>
        <taxon>Triparma</taxon>
    </lineage>
</organism>
<evidence type="ECO:0000256" key="9">
    <source>
        <dbReference type="SAM" id="Phobius"/>
    </source>
</evidence>
<evidence type="ECO:0000259" key="10">
    <source>
        <dbReference type="Pfam" id="PF00501"/>
    </source>
</evidence>
<protein>
    <recommendedName>
        <fullName evidence="10">AMP-dependent synthetase/ligase domain-containing protein</fullName>
    </recommendedName>
</protein>
<dbReference type="Proteomes" id="UP001165085">
    <property type="component" value="Unassembled WGS sequence"/>
</dbReference>
<feature type="transmembrane region" description="Helical" evidence="9">
    <location>
        <begin position="6"/>
        <end position="26"/>
    </location>
</feature>
<comment type="caution">
    <text evidence="11">The sequence shown here is derived from an EMBL/GenBank/DDBJ whole genome shotgun (WGS) entry which is preliminary data.</text>
</comment>
<dbReference type="GO" id="GO:0016020">
    <property type="term" value="C:membrane"/>
    <property type="evidence" value="ECO:0007669"/>
    <property type="project" value="UniProtKB-SubCell"/>
</dbReference>